<comment type="similarity">
    <text evidence="1 3">Belongs to the thiolase-like superfamily. Beta-ketoacyl-ACP synthases family.</text>
</comment>
<evidence type="ECO:0000256" key="3">
    <source>
        <dbReference type="RuleBase" id="RU003694"/>
    </source>
</evidence>
<dbReference type="eggNOG" id="COG0304">
    <property type="taxonomic scope" value="Bacteria"/>
</dbReference>
<protein>
    <submittedName>
        <fullName evidence="5">Beta-ketoacyl synthase</fullName>
    </submittedName>
</protein>
<evidence type="ECO:0000313" key="6">
    <source>
        <dbReference type="Proteomes" id="UP000002772"/>
    </source>
</evidence>
<reference evidence="6" key="1">
    <citation type="journal article" date="2011" name="Stand. Genomic Sci.">
        <title>Non-contiguous finished genome sequence of the opportunistic oral pathogen Prevotella multisaccharivorax type strain (PPPA20).</title>
        <authorList>
            <person name="Pati A."/>
            <person name="Gronow S."/>
            <person name="Lu M."/>
            <person name="Lapidus A."/>
            <person name="Nolan M."/>
            <person name="Lucas S."/>
            <person name="Hammon N."/>
            <person name="Deshpande S."/>
            <person name="Cheng J.F."/>
            <person name="Tapia R."/>
            <person name="Han C."/>
            <person name="Goodwin L."/>
            <person name="Pitluck S."/>
            <person name="Liolios K."/>
            <person name="Pagani I."/>
            <person name="Mavromatis K."/>
            <person name="Mikhailova N."/>
            <person name="Huntemann M."/>
            <person name="Chen A."/>
            <person name="Palaniappan K."/>
            <person name="Land M."/>
            <person name="Hauser L."/>
            <person name="Detter J.C."/>
            <person name="Brambilla E.M."/>
            <person name="Rohde M."/>
            <person name="Goker M."/>
            <person name="Woyke T."/>
            <person name="Bristow J."/>
            <person name="Eisen J.A."/>
            <person name="Markowitz V."/>
            <person name="Hugenholtz P."/>
            <person name="Kyrpides N.C."/>
            <person name="Klenk H.P."/>
            <person name="Ivanova N."/>
        </authorList>
    </citation>
    <scope>NUCLEOTIDE SEQUENCE [LARGE SCALE GENOMIC DNA]</scope>
    <source>
        <strain evidence="6">DSM 17128</strain>
    </source>
</reference>
<dbReference type="InterPro" id="IPR000794">
    <property type="entry name" value="Beta-ketoacyl_synthase"/>
</dbReference>
<dbReference type="EMBL" id="GL945017">
    <property type="protein sequence ID" value="EGN58215.1"/>
    <property type="molecule type" value="Genomic_DNA"/>
</dbReference>
<dbReference type="InterPro" id="IPR020841">
    <property type="entry name" value="PKS_Beta-ketoAc_synthase_dom"/>
</dbReference>
<dbReference type="OrthoDB" id="9808669at2"/>
<dbReference type="STRING" id="688246.Premu_2870"/>
<dbReference type="HOGENOM" id="CLU_467582_0_0_10"/>
<gene>
    <name evidence="5" type="ORF">Premu_2870</name>
</gene>
<dbReference type="GO" id="GO:0005829">
    <property type="term" value="C:cytosol"/>
    <property type="evidence" value="ECO:0007669"/>
    <property type="project" value="TreeGrafter"/>
</dbReference>
<organism evidence="5 6">
    <name type="scientific">Hallella multisaccharivorax DSM 17128</name>
    <dbReference type="NCBI Taxonomy" id="688246"/>
    <lineage>
        <taxon>Bacteria</taxon>
        <taxon>Pseudomonadati</taxon>
        <taxon>Bacteroidota</taxon>
        <taxon>Bacteroidia</taxon>
        <taxon>Bacteroidales</taxon>
        <taxon>Prevotellaceae</taxon>
        <taxon>Hallella</taxon>
    </lineage>
</organism>
<dbReference type="Gene3D" id="3.40.47.10">
    <property type="match status" value="2"/>
</dbReference>
<feature type="domain" description="Ketosynthase family 3 (KS3)" evidence="4">
    <location>
        <begin position="1"/>
        <end position="366"/>
    </location>
</feature>
<evidence type="ECO:0000313" key="5">
    <source>
        <dbReference type="EMBL" id="EGN58215.1"/>
    </source>
</evidence>
<accession>F8N642</accession>
<evidence type="ECO:0000259" key="4">
    <source>
        <dbReference type="PROSITE" id="PS52004"/>
    </source>
</evidence>
<dbReference type="InterPro" id="IPR014030">
    <property type="entry name" value="Ketoacyl_synth_N"/>
</dbReference>
<dbReference type="Proteomes" id="UP000002772">
    <property type="component" value="Unassembled WGS sequence"/>
</dbReference>
<dbReference type="InterPro" id="IPR016039">
    <property type="entry name" value="Thiolase-like"/>
</dbReference>
<dbReference type="Pfam" id="PF02801">
    <property type="entry name" value="Ketoacyl-synt_C"/>
    <property type="match status" value="1"/>
</dbReference>
<dbReference type="InterPro" id="IPR014031">
    <property type="entry name" value="Ketoacyl_synth_C"/>
</dbReference>
<dbReference type="SMART" id="SM00825">
    <property type="entry name" value="PKS_KS"/>
    <property type="match status" value="1"/>
</dbReference>
<dbReference type="PROSITE" id="PS52004">
    <property type="entry name" value="KS3_2"/>
    <property type="match status" value="1"/>
</dbReference>
<dbReference type="AlphaFoldDB" id="F8N642"/>
<proteinExistence type="inferred from homology"/>
<sequence>MVSVLSYSIISPLGDTAATNYAAVSQGRSGVRAWQEHWEIPGTFMASLFDEGLLAHVRKDGLTRLESLALASIHDAMSGIDLSPKRERTVLVLSTTKGNIELLGTDTVSERVLPISSAVMIAKALRLTTTPIVVDNACVSGLSALILAQRLIETDACDRAIVCGVECQSKFIISGFQSLKAMSSGPCRPFDIDRMGLNLGEAVATMVLGRTAGCGWFLSKGAQRNDAYHLGSPSKEGLGAAMVLCEVTDGVPLSDIGFINAHGTATLFNDQMESVAIERAGLSAVPVNGLKGCYGHTMGACGLVETIISMQALDHGVVLPTKGFAERGVSGKIKVSSEGVKEIKGQSFVKMLSGFGGCNVAVLMTKNRGNAEAILSLPSLRKTLHVQLSSARVMVNGKKLKTCSSGRQLLTELYKTYVGDYSRFYKMDMLSRLGFVATELLLRAEGKKSSEKGRSDRAIVFIGHSGSVVADKAFYDSIKDADNYFPSPERFVYTLPNIVTGEVAIRNHYHGETAYYSIPEKDDALIGQIVRSAFLDTATRSVIGGWLECGAEDEFEADIYLIEHNS</sequence>
<evidence type="ECO:0000256" key="1">
    <source>
        <dbReference type="ARBA" id="ARBA00008467"/>
    </source>
</evidence>
<dbReference type="PANTHER" id="PTHR11712:SF320">
    <property type="entry name" value="BETA-KETOACYL SYNTHASE"/>
    <property type="match status" value="1"/>
</dbReference>
<dbReference type="Pfam" id="PF00109">
    <property type="entry name" value="ketoacyl-synt"/>
    <property type="match status" value="1"/>
</dbReference>
<dbReference type="GO" id="GO:0004315">
    <property type="term" value="F:3-oxoacyl-[acyl-carrier-protein] synthase activity"/>
    <property type="evidence" value="ECO:0007669"/>
    <property type="project" value="TreeGrafter"/>
</dbReference>
<evidence type="ECO:0000256" key="2">
    <source>
        <dbReference type="ARBA" id="ARBA00022679"/>
    </source>
</evidence>
<keyword evidence="6" id="KW-1185">Reference proteome</keyword>
<name>F8N642_9BACT</name>
<dbReference type="SUPFAM" id="SSF53901">
    <property type="entry name" value="Thiolase-like"/>
    <property type="match status" value="1"/>
</dbReference>
<keyword evidence="2 3" id="KW-0808">Transferase</keyword>
<dbReference type="RefSeq" id="WP_007576273.1">
    <property type="nucleotide sequence ID" value="NZ_BPTS01000002.1"/>
</dbReference>
<dbReference type="PANTHER" id="PTHR11712">
    <property type="entry name" value="POLYKETIDE SYNTHASE-RELATED"/>
    <property type="match status" value="1"/>
</dbReference>
<dbReference type="GO" id="GO:0006633">
    <property type="term" value="P:fatty acid biosynthetic process"/>
    <property type="evidence" value="ECO:0007669"/>
    <property type="project" value="TreeGrafter"/>
</dbReference>